<dbReference type="PANTHER" id="PTHR30535:SF34">
    <property type="entry name" value="MOLYBDATE-BINDING PROTEIN MOLA"/>
    <property type="match status" value="1"/>
</dbReference>
<organism evidence="2 3">
    <name type="scientific">Nitrogeniibacter mangrovi</name>
    <dbReference type="NCBI Taxonomy" id="2016596"/>
    <lineage>
        <taxon>Bacteria</taxon>
        <taxon>Pseudomonadati</taxon>
        <taxon>Pseudomonadota</taxon>
        <taxon>Betaproteobacteria</taxon>
        <taxon>Rhodocyclales</taxon>
        <taxon>Zoogloeaceae</taxon>
        <taxon>Nitrogeniibacter</taxon>
    </lineage>
</organism>
<gene>
    <name evidence="2" type="ORF">G3580_02940</name>
</gene>
<keyword evidence="3" id="KW-1185">Reference proteome</keyword>
<dbReference type="AlphaFoldDB" id="A0A6C1B189"/>
<proteinExistence type="predicted"/>
<evidence type="ECO:0000313" key="3">
    <source>
        <dbReference type="Proteomes" id="UP000501991"/>
    </source>
</evidence>
<protein>
    <submittedName>
        <fullName evidence="2">ABC transporter substrate-binding protein</fullName>
    </submittedName>
</protein>
<feature type="chain" id="PRO_5025687035" evidence="1">
    <location>
        <begin position="21"/>
        <end position="272"/>
    </location>
</feature>
<accession>A0A6C1B189</accession>
<dbReference type="InterPro" id="IPR050902">
    <property type="entry name" value="ABC_Transporter_SBP"/>
</dbReference>
<dbReference type="Gene3D" id="3.40.50.1980">
    <property type="entry name" value="Nitrogenase molybdenum iron protein domain"/>
    <property type="match status" value="2"/>
</dbReference>
<evidence type="ECO:0000313" key="2">
    <source>
        <dbReference type="EMBL" id="QID16675.1"/>
    </source>
</evidence>
<name>A0A6C1B189_9RHOO</name>
<dbReference type="EMBL" id="CP048836">
    <property type="protein sequence ID" value="QID16675.1"/>
    <property type="molecule type" value="Genomic_DNA"/>
</dbReference>
<dbReference type="KEGG" id="azq:G3580_02940"/>
<sequence length="272" mass="29954">MRFLVACLMLALLGVAQARAGECPRIVSQSPYLTMALQWLDRGACIVGVSRYDTFRPELPRTGGVLDPDAEVMTLLEPDLVVTSTWVDADVMALSVPRGTRVRRLGGFESMAQAERMLTDLARITGSPRADRAAGFHRAWRTRAAASGAHGERVLLLTACTGTPYSYGRRHMLGDLFQTAGFDVVDADTRVRAVRPGEAFPTLEALLAHFRPDIVFTFDRAAAERCRVVVTQANQRIVHLSGDDFLNPGPRQLDGLEALARVMHENHNDRND</sequence>
<reference evidence="2 3" key="1">
    <citation type="submission" date="2020-02" db="EMBL/GenBank/DDBJ databases">
        <title>Nitrogenibacter mangrovi gen. nov., sp. nov. isolated from mangrove sediment, a denitrifying betaproteobacterium.</title>
        <authorList>
            <person name="Liao H."/>
            <person name="Tian Y."/>
        </authorList>
    </citation>
    <scope>NUCLEOTIDE SEQUENCE [LARGE SCALE GENOMIC DNA]</scope>
    <source>
        <strain evidence="2 3">M9-3-2</strain>
    </source>
</reference>
<dbReference type="PANTHER" id="PTHR30535">
    <property type="entry name" value="VITAMIN B12-BINDING PROTEIN"/>
    <property type="match status" value="1"/>
</dbReference>
<dbReference type="GO" id="GO:0071281">
    <property type="term" value="P:cellular response to iron ion"/>
    <property type="evidence" value="ECO:0007669"/>
    <property type="project" value="TreeGrafter"/>
</dbReference>
<dbReference type="RefSeq" id="WP_173763843.1">
    <property type="nucleotide sequence ID" value="NZ_CP048836.1"/>
</dbReference>
<dbReference type="Proteomes" id="UP000501991">
    <property type="component" value="Chromosome"/>
</dbReference>
<dbReference type="SUPFAM" id="SSF53807">
    <property type="entry name" value="Helical backbone' metal receptor"/>
    <property type="match status" value="1"/>
</dbReference>
<evidence type="ECO:0000256" key="1">
    <source>
        <dbReference type="SAM" id="SignalP"/>
    </source>
</evidence>
<keyword evidence="1" id="KW-0732">Signal</keyword>
<feature type="signal peptide" evidence="1">
    <location>
        <begin position="1"/>
        <end position="20"/>
    </location>
</feature>